<gene>
    <name evidence="2" type="primary">SLC4A10_1</name>
    <name evidence="2" type="ORF">EYF80_038810</name>
</gene>
<dbReference type="AlphaFoldDB" id="A0A4Z2GBP5"/>
<reference evidence="2 3" key="1">
    <citation type="submission" date="2019-03" db="EMBL/GenBank/DDBJ databases">
        <title>First draft genome of Liparis tanakae, snailfish: a comprehensive survey of snailfish specific genes.</title>
        <authorList>
            <person name="Kim W."/>
            <person name="Song I."/>
            <person name="Jeong J.-H."/>
            <person name="Kim D."/>
            <person name="Kim S."/>
            <person name="Ryu S."/>
            <person name="Song J.Y."/>
            <person name="Lee S.K."/>
        </authorList>
    </citation>
    <scope>NUCLEOTIDE SEQUENCE [LARGE SCALE GENOMIC DNA]</scope>
    <source>
        <tissue evidence="2">Muscle</tissue>
    </source>
</reference>
<keyword evidence="3" id="KW-1185">Reference proteome</keyword>
<dbReference type="GO" id="GO:0005452">
    <property type="term" value="F:solute:inorganic anion antiporter activity"/>
    <property type="evidence" value="ECO:0007669"/>
    <property type="project" value="InterPro"/>
</dbReference>
<dbReference type="InterPro" id="IPR013769">
    <property type="entry name" value="Band3_cytoplasmic_dom"/>
</dbReference>
<organism evidence="2 3">
    <name type="scientific">Liparis tanakae</name>
    <name type="common">Tanaka's snailfish</name>
    <dbReference type="NCBI Taxonomy" id="230148"/>
    <lineage>
        <taxon>Eukaryota</taxon>
        <taxon>Metazoa</taxon>
        <taxon>Chordata</taxon>
        <taxon>Craniata</taxon>
        <taxon>Vertebrata</taxon>
        <taxon>Euteleostomi</taxon>
        <taxon>Actinopterygii</taxon>
        <taxon>Neopterygii</taxon>
        <taxon>Teleostei</taxon>
        <taxon>Neoteleostei</taxon>
        <taxon>Acanthomorphata</taxon>
        <taxon>Eupercaria</taxon>
        <taxon>Perciformes</taxon>
        <taxon>Cottioidei</taxon>
        <taxon>Cottales</taxon>
        <taxon>Liparidae</taxon>
        <taxon>Liparis</taxon>
    </lineage>
</organism>
<dbReference type="InterPro" id="IPR003020">
    <property type="entry name" value="HCO3_transpt_euk"/>
</dbReference>
<dbReference type="PANTHER" id="PTHR11453:SF32">
    <property type="entry name" value="SODIUM-DRIVEN CHLORIDE BICARBONATE EXCHANGER"/>
    <property type="match status" value="1"/>
</dbReference>
<comment type="caution">
    <text evidence="2">The sequence shown here is derived from an EMBL/GenBank/DDBJ whole genome shotgun (WGS) entry which is preliminary data.</text>
</comment>
<dbReference type="InterPro" id="IPR016152">
    <property type="entry name" value="PTrfase/Anion_transptr"/>
</dbReference>
<evidence type="ECO:0000259" key="1">
    <source>
        <dbReference type="Pfam" id="PF07565"/>
    </source>
</evidence>
<dbReference type="Pfam" id="PF07565">
    <property type="entry name" value="Band_3_cyto"/>
    <property type="match status" value="1"/>
</dbReference>
<dbReference type="Gene3D" id="3.40.930.10">
    <property type="entry name" value="Mannitol-specific EII, Chain A"/>
    <property type="match status" value="1"/>
</dbReference>
<dbReference type="EMBL" id="SRLO01000598">
    <property type="protein sequence ID" value="TNN51008.1"/>
    <property type="molecule type" value="Genomic_DNA"/>
</dbReference>
<dbReference type="GO" id="GO:0051453">
    <property type="term" value="P:regulation of intracellular pH"/>
    <property type="evidence" value="ECO:0007669"/>
    <property type="project" value="TreeGrafter"/>
</dbReference>
<protein>
    <submittedName>
        <fullName evidence="2">Sodium-driven chloride bicarbonate exchanger</fullName>
    </submittedName>
</protein>
<evidence type="ECO:0000313" key="3">
    <source>
        <dbReference type="Proteomes" id="UP000314294"/>
    </source>
</evidence>
<feature type="domain" description="Band 3 cytoplasmic" evidence="1">
    <location>
        <begin position="44"/>
        <end position="129"/>
    </location>
</feature>
<dbReference type="SUPFAM" id="SSF55804">
    <property type="entry name" value="Phoshotransferase/anion transport protein"/>
    <property type="match status" value="1"/>
</dbReference>
<sequence>MTGACVSFVVWSIRIGSGSSRGVFGDGLFTVIRTRSSFLWFLSVSQIDLHFMKKIPPGAEASNVLVGELEFLERPVVAFVRLAPAVLLNGLAEVPITTRFLFILLGPLGKGPQYHEIGRSIATLMTDEVRPKHY</sequence>
<dbReference type="OrthoDB" id="1735926at2759"/>
<dbReference type="Proteomes" id="UP000314294">
    <property type="component" value="Unassembled WGS sequence"/>
</dbReference>
<proteinExistence type="predicted"/>
<accession>A0A4Z2GBP5</accession>
<dbReference type="GO" id="GO:0008510">
    <property type="term" value="F:sodium:bicarbonate symporter activity"/>
    <property type="evidence" value="ECO:0007669"/>
    <property type="project" value="TreeGrafter"/>
</dbReference>
<name>A0A4Z2GBP5_9TELE</name>
<evidence type="ECO:0000313" key="2">
    <source>
        <dbReference type="EMBL" id="TNN51008.1"/>
    </source>
</evidence>
<dbReference type="GO" id="GO:0008509">
    <property type="term" value="F:monoatomic anion transmembrane transporter activity"/>
    <property type="evidence" value="ECO:0007669"/>
    <property type="project" value="InterPro"/>
</dbReference>
<dbReference type="PANTHER" id="PTHR11453">
    <property type="entry name" value="ANION EXCHANGE PROTEIN"/>
    <property type="match status" value="1"/>
</dbReference>
<dbReference type="GO" id="GO:0016323">
    <property type="term" value="C:basolateral plasma membrane"/>
    <property type="evidence" value="ECO:0007669"/>
    <property type="project" value="TreeGrafter"/>
</dbReference>